<evidence type="ECO:0000313" key="6">
    <source>
        <dbReference type="EMBL" id="QBM88677.1"/>
    </source>
</evidence>
<dbReference type="PANTHER" id="PTHR12760">
    <property type="entry name" value="TETRATRICOPEPTIDE REPEAT PROTEIN"/>
    <property type="match status" value="1"/>
</dbReference>
<dbReference type="SUPFAM" id="SSF48452">
    <property type="entry name" value="TPR-like"/>
    <property type="match status" value="1"/>
</dbReference>
<dbReference type="STRING" id="2163413.A0A4P6XMR6"/>
<dbReference type="InterPro" id="IPR039856">
    <property type="entry name" value="EMC2-like"/>
</dbReference>
<keyword evidence="2 3" id="KW-0802">TPR repeat</keyword>
<keyword evidence="4" id="KW-0472">Membrane</keyword>
<evidence type="ECO:0000313" key="7">
    <source>
        <dbReference type="Proteomes" id="UP000292447"/>
    </source>
</evidence>
<dbReference type="EMBL" id="CP034458">
    <property type="protein sequence ID" value="QBM88677.1"/>
    <property type="molecule type" value="Genomic_DNA"/>
</dbReference>
<dbReference type="AlphaFoldDB" id="A0A4P6XMR6"/>
<dbReference type="InterPro" id="IPR019734">
    <property type="entry name" value="TPR_rpt"/>
</dbReference>
<evidence type="ECO:0000256" key="4">
    <source>
        <dbReference type="RuleBase" id="RU367091"/>
    </source>
</evidence>
<gene>
    <name evidence="6" type="primary">MPUL0C06550</name>
    <name evidence="6" type="ORF">METSCH_C06550</name>
</gene>
<dbReference type="Proteomes" id="UP000292447">
    <property type="component" value="Chromosome III"/>
</dbReference>
<dbReference type="GO" id="GO:0072546">
    <property type="term" value="C:EMC complex"/>
    <property type="evidence" value="ECO:0007669"/>
    <property type="project" value="UniProtKB-UniRule"/>
</dbReference>
<comment type="subunit">
    <text evidence="4">Component of the ER membrane protein complex (EMC).</text>
</comment>
<dbReference type="Pfam" id="PF22890">
    <property type="entry name" value="TPR_EMC2"/>
    <property type="match status" value="1"/>
</dbReference>
<protein>
    <recommendedName>
        <fullName evidence="4">ER membrane protein complex subunit 2</fullName>
    </recommendedName>
</protein>
<evidence type="ECO:0000256" key="1">
    <source>
        <dbReference type="ARBA" id="ARBA00022737"/>
    </source>
</evidence>
<keyword evidence="4" id="KW-0256">Endoplasmic reticulum</keyword>
<feature type="repeat" description="TPR" evidence="3">
    <location>
        <begin position="154"/>
        <end position="187"/>
    </location>
</feature>
<evidence type="ECO:0000259" key="5">
    <source>
        <dbReference type="Pfam" id="PF22890"/>
    </source>
</evidence>
<accession>A0A4P6XMR6</accession>
<organism evidence="6 7">
    <name type="scientific">Metschnikowia aff. pulcherrima</name>
    <dbReference type="NCBI Taxonomy" id="2163413"/>
    <lineage>
        <taxon>Eukaryota</taxon>
        <taxon>Fungi</taxon>
        <taxon>Dikarya</taxon>
        <taxon>Ascomycota</taxon>
        <taxon>Saccharomycotina</taxon>
        <taxon>Pichiomycetes</taxon>
        <taxon>Metschnikowiaceae</taxon>
        <taxon>Metschnikowia</taxon>
    </lineage>
</organism>
<comment type="similarity">
    <text evidence="4">Belongs to the EMC2 family.</text>
</comment>
<comment type="subcellular location">
    <subcellularLocation>
        <location evidence="4">Endoplasmic reticulum membrane</location>
        <topology evidence="4">Peripheral membrane protein</topology>
        <orientation evidence="4">Cytoplasmic side</orientation>
    </subcellularLocation>
</comment>
<keyword evidence="1" id="KW-0677">Repeat</keyword>
<name>A0A4P6XMR6_9ASCO</name>
<dbReference type="InterPro" id="IPR011990">
    <property type="entry name" value="TPR-like_helical_dom_sf"/>
</dbReference>
<proteinExistence type="inferred from homology"/>
<dbReference type="SMART" id="SM00028">
    <property type="entry name" value="TPR"/>
    <property type="match status" value="1"/>
</dbReference>
<evidence type="ECO:0000256" key="3">
    <source>
        <dbReference type="PROSITE-ProRule" id="PRU00339"/>
    </source>
</evidence>
<sequence length="311" mass="35319">MSDLEKQRYLDILSTGVFADFGPAQLDSLHAEVGQFIKTHSESLTATTLFSIYELQVYLLLLTNHDVEAKLYLDRFNDQFAGKNSQKIMVLRLMYYEATGDMKAAINALGQDPNELRASRRLATFSRTKSDGSYNAPEYIKSLNYYLDLQPADVVAWAELGDVYSSVGHYDKAVFCFKEVLLHQPTAHNVFYKAGLNLYLQHLQLLALNLDKKDALLEIVGVLEHARDCFLRSVELNEYYTLSWLGVYVLATSPVLDKLAKNRGLMALKRVNQFCTELTKLAKVSQQQIMKLESLADESAFKKFLKENGKE</sequence>
<feature type="domain" description="EMC2 TPR-like" evidence="5">
    <location>
        <begin position="112"/>
        <end position="188"/>
    </location>
</feature>
<dbReference type="InterPro" id="IPR055217">
    <property type="entry name" value="TPR_EMC2"/>
</dbReference>
<keyword evidence="7" id="KW-1185">Reference proteome</keyword>
<dbReference type="Gene3D" id="1.25.40.10">
    <property type="entry name" value="Tetratricopeptide repeat domain"/>
    <property type="match status" value="1"/>
</dbReference>
<dbReference type="PROSITE" id="PS50005">
    <property type="entry name" value="TPR"/>
    <property type="match status" value="1"/>
</dbReference>
<comment type="function">
    <text evidence="4">Part of the endoplasmic reticulum membrane protein complex (EMC) that enables the energy-independent insertion into endoplasmic reticulum membranes of newly synthesized membrane proteins.</text>
</comment>
<evidence type="ECO:0000256" key="2">
    <source>
        <dbReference type="ARBA" id="ARBA00022803"/>
    </source>
</evidence>
<reference evidence="7" key="1">
    <citation type="submission" date="2019-03" db="EMBL/GenBank/DDBJ databases">
        <title>Snf2 controls pulcherriminic acid biosynthesis and connects pigmentation and antifungal activity of the yeast Metschnikowia pulcherrima.</title>
        <authorList>
            <person name="Gore-Lloyd D."/>
            <person name="Sumann I."/>
            <person name="Brachmann A.O."/>
            <person name="Schneeberger K."/>
            <person name="Ortiz-Merino R.A."/>
            <person name="Moreno-Beltran M."/>
            <person name="Schlaefli M."/>
            <person name="Kirner P."/>
            <person name="Santos Kron A."/>
            <person name="Wolfe K.H."/>
            <person name="Piel J."/>
            <person name="Ahrens C.H."/>
            <person name="Henk D."/>
            <person name="Freimoser F.M."/>
        </authorList>
    </citation>
    <scope>NUCLEOTIDE SEQUENCE [LARGE SCALE GENOMIC DNA]</scope>
    <source>
        <strain evidence="7">APC 1.2</strain>
    </source>
</reference>